<evidence type="ECO:0000313" key="3">
    <source>
        <dbReference type="EMBL" id="TKV56339.1"/>
    </source>
</evidence>
<evidence type="ECO:0008006" key="5">
    <source>
        <dbReference type="Google" id="ProtNLM"/>
    </source>
</evidence>
<accession>A0A4U6Q8Z4</accession>
<keyword evidence="4" id="KW-1185">Reference proteome</keyword>
<name>A0A4U6Q8Z4_9ACTN</name>
<evidence type="ECO:0000313" key="4">
    <source>
        <dbReference type="Proteomes" id="UP000306985"/>
    </source>
</evidence>
<dbReference type="EMBL" id="SZZH01000007">
    <property type="protein sequence ID" value="TKV56339.1"/>
    <property type="molecule type" value="Genomic_DNA"/>
</dbReference>
<dbReference type="AlphaFoldDB" id="A0A4U6Q8Z4"/>
<feature type="region of interest" description="Disordered" evidence="2">
    <location>
        <begin position="1"/>
        <end position="25"/>
    </location>
</feature>
<proteinExistence type="predicted"/>
<evidence type="ECO:0000256" key="1">
    <source>
        <dbReference type="SAM" id="Coils"/>
    </source>
</evidence>
<organism evidence="3 4">
    <name type="scientific">Nakamurella flava</name>
    <dbReference type="NCBI Taxonomy" id="2576308"/>
    <lineage>
        <taxon>Bacteria</taxon>
        <taxon>Bacillati</taxon>
        <taxon>Actinomycetota</taxon>
        <taxon>Actinomycetes</taxon>
        <taxon>Nakamurellales</taxon>
        <taxon>Nakamurellaceae</taxon>
        <taxon>Nakamurella</taxon>
    </lineage>
</organism>
<feature type="compositionally biased region" description="Pro residues" evidence="2">
    <location>
        <begin position="196"/>
        <end position="214"/>
    </location>
</feature>
<reference evidence="3 4" key="1">
    <citation type="submission" date="2019-05" db="EMBL/GenBank/DDBJ databases">
        <title>Nakamurella sp. N5BH11, whole genome shotgun sequence.</title>
        <authorList>
            <person name="Tuo L."/>
        </authorList>
    </citation>
    <scope>NUCLEOTIDE SEQUENCE [LARGE SCALE GENOMIC DNA]</scope>
    <source>
        <strain evidence="3 4">N5BH11</strain>
    </source>
</reference>
<feature type="compositionally biased region" description="Basic residues" evidence="2">
    <location>
        <begin position="224"/>
        <end position="241"/>
    </location>
</feature>
<gene>
    <name evidence="3" type="ORF">FDO65_20470</name>
</gene>
<protein>
    <recommendedName>
        <fullName evidence="5">DivIVA domain-containing protein</fullName>
    </recommendedName>
</protein>
<dbReference type="RefSeq" id="WP_137451608.1">
    <property type="nucleotide sequence ID" value="NZ_SZZH01000007.1"/>
</dbReference>
<comment type="caution">
    <text evidence="3">The sequence shown here is derived from an EMBL/GenBank/DDBJ whole genome shotgun (WGS) entry which is preliminary data.</text>
</comment>
<dbReference type="Proteomes" id="UP000306985">
    <property type="component" value="Unassembled WGS sequence"/>
</dbReference>
<evidence type="ECO:0000256" key="2">
    <source>
        <dbReference type="SAM" id="MobiDB-lite"/>
    </source>
</evidence>
<sequence>MTAGPGRFGQPDLPDRPPPAGLFTRGYDKASTDELVNELLAQIQERTTRLYTVERENRRLRAERSAEVHAARVSEVEDSIAVLSTAQQDADRVMAEADAYREQVAAEAERMRKEARRAAEAILAEAHARSQEVDRREQQIQLTQDELRRQTEYLRSVRDAAGTQVLRFLNGIVDHVAAEFGAADPAAVTSGAAQPPRDPGSPGRPFPQLPPAPGVPGAAASPTRARRRREPRGHVRHLAGR</sequence>
<feature type="coiled-coil region" evidence="1">
    <location>
        <begin position="83"/>
        <end position="125"/>
    </location>
</feature>
<feature type="region of interest" description="Disordered" evidence="2">
    <location>
        <begin position="187"/>
        <end position="241"/>
    </location>
</feature>
<keyword evidence="1" id="KW-0175">Coiled coil</keyword>